<gene>
    <name evidence="1" type="ORF">Din_006029</name>
</gene>
<proteinExistence type="predicted"/>
<reference evidence="1" key="1">
    <citation type="submission" date="2019-08" db="EMBL/GenBank/DDBJ databases">
        <title>Reference gene set and small RNA set construction with multiple tissues from Davidia involucrata Baill.</title>
        <authorList>
            <person name="Yang H."/>
            <person name="Zhou C."/>
            <person name="Li G."/>
            <person name="Wang J."/>
            <person name="Gao P."/>
            <person name="Wang M."/>
            <person name="Wang R."/>
            <person name="Zhao Y."/>
        </authorList>
    </citation>
    <scope>NUCLEOTIDE SEQUENCE</scope>
    <source>
        <tissue evidence="1">Mixed with DoveR01_LX</tissue>
    </source>
</reference>
<evidence type="ECO:0000313" key="1">
    <source>
        <dbReference type="EMBL" id="MPA36588.1"/>
    </source>
</evidence>
<dbReference type="EMBL" id="GHES01006029">
    <property type="protein sequence ID" value="MPA36588.1"/>
    <property type="molecule type" value="Transcribed_RNA"/>
</dbReference>
<accession>A0A5B6YY49</accession>
<protein>
    <submittedName>
        <fullName evidence="1">Uncharacterized protein</fullName>
    </submittedName>
</protein>
<organism evidence="1">
    <name type="scientific">Davidia involucrata</name>
    <name type="common">Dove tree</name>
    <dbReference type="NCBI Taxonomy" id="16924"/>
    <lineage>
        <taxon>Eukaryota</taxon>
        <taxon>Viridiplantae</taxon>
        <taxon>Streptophyta</taxon>
        <taxon>Embryophyta</taxon>
        <taxon>Tracheophyta</taxon>
        <taxon>Spermatophyta</taxon>
        <taxon>Magnoliopsida</taxon>
        <taxon>eudicotyledons</taxon>
        <taxon>Gunneridae</taxon>
        <taxon>Pentapetalae</taxon>
        <taxon>asterids</taxon>
        <taxon>Cornales</taxon>
        <taxon>Nyssaceae</taxon>
        <taxon>Davidia</taxon>
    </lineage>
</organism>
<name>A0A5B6YY49_DAVIN</name>
<dbReference type="AlphaFoldDB" id="A0A5B6YY49"/>
<sequence>MEVAAWLSPLTISASSHHIDVLAVNRHFRNPQSWPSSTSKCLVGVNSLFKQYGSHFAEWEREGLLPPVSREASSKERIILSINIQKLKIGAKMTIGGAGIAAPFCLCKEEQEIL</sequence>